<dbReference type="AlphaFoldDB" id="A0A251V7U2"/>
<proteinExistence type="predicted"/>
<dbReference type="EMBL" id="CM007892">
    <property type="protein sequence ID" value="OTG31206.1"/>
    <property type="molecule type" value="Genomic_DNA"/>
</dbReference>
<evidence type="ECO:0000313" key="1">
    <source>
        <dbReference type="EMBL" id="KAF5814183.1"/>
    </source>
</evidence>
<dbReference type="EMBL" id="MNCJ02000318">
    <property type="protein sequence ID" value="KAF5814183.1"/>
    <property type="molecule type" value="Genomic_DNA"/>
</dbReference>
<gene>
    <name evidence="2" type="ORF">HannXRQ_Chr03g0072951</name>
    <name evidence="1" type="ORF">HanXRQr2_Chr03g0107911</name>
</gene>
<dbReference type="InParanoid" id="A0A251V7U2"/>
<name>A0A251V7U2_HELAN</name>
<reference evidence="1" key="3">
    <citation type="submission" date="2020-06" db="EMBL/GenBank/DDBJ databases">
        <title>Helianthus annuus Genome sequencing and assembly Release 2.</title>
        <authorList>
            <person name="Gouzy J."/>
            <person name="Langlade N."/>
            <person name="Munos S."/>
        </authorList>
    </citation>
    <scope>NUCLEOTIDE SEQUENCE</scope>
    <source>
        <tissue evidence="1">Leaves</tissue>
    </source>
</reference>
<evidence type="ECO:0000313" key="3">
    <source>
        <dbReference type="Proteomes" id="UP000215914"/>
    </source>
</evidence>
<reference evidence="2" key="2">
    <citation type="submission" date="2017-02" db="EMBL/GenBank/DDBJ databases">
        <title>Sunflower complete genome.</title>
        <authorList>
            <person name="Langlade N."/>
            <person name="Munos S."/>
        </authorList>
    </citation>
    <scope>NUCLEOTIDE SEQUENCE [LARGE SCALE GENOMIC DNA]</scope>
    <source>
        <tissue evidence="2">Leaves</tissue>
    </source>
</reference>
<protein>
    <submittedName>
        <fullName evidence="2">Uncharacterized protein</fullName>
    </submittedName>
</protein>
<dbReference type="Gramene" id="mRNA:HanXRQr2_Chr03g0107911">
    <property type="protein sequence ID" value="mRNA:HanXRQr2_Chr03g0107911"/>
    <property type="gene ID" value="HanXRQr2_Chr03g0107911"/>
</dbReference>
<keyword evidence="3" id="KW-1185">Reference proteome</keyword>
<organism evidence="2 3">
    <name type="scientific">Helianthus annuus</name>
    <name type="common">Common sunflower</name>
    <dbReference type="NCBI Taxonomy" id="4232"/>
    <lineage>
        <taxon>Eukaryota</taxon>
        <taxon>Viridiplantae</taxon>
        <taxon>Streptophyta</taxon>
        <taxon>Embryophyta</taxon>
        <taxon>Tracheophyta</taxon>
        <taxon>Spermatophyta</taxon>
        <taxon>Magnoliopsida</taxon>
        <taxon>eudicotyledons</taxon>
        <taxon>Gunneridae</taxon>
        <taxon>Pentapetalae</taxon>
        <taxon>asterids</taxon>
        <taxon>campanulids</taxon>
        <taxon>Asterales</taxon>
        <taxon>Asteraceae</taxon>
        <taxon>Asteroideae</taxon>
        <taxon>Heliantheae alliance</taxon>
        <taxon>Heliantheae</taxon>
        <taxon>Helianthus</taxon>
    </lineage>
</organism>
<sequence length="82" mass="9205">MVKVVRPFCFGEQCKGRWCCSDFVVVFVFSARLLTTVLKDPVHEEANLNDLTAILYINVIKDAALSFDYVAVALAMSNLFQV</sequence>
<reference evidence="1 3" key="1">
    <citation type="journal article" date="2017" name="Nature">
        <title>The sunflower genome provides insights into oil metabolism, flowering and Asterid evolution.</title>
        <authorList>
            <person name="Badouin H."/>
            <person name="Gouzy J."/>
            <person name="Grassa C.J."/>
            <person name="Murat F."/>
            <person name="Staton S.E."/>
            <person name="Cottret L."/>
            <person name="Lelandais-Briere C."/>
            <person name="Owens G.L."/>
            <person name="Carrere S."/>
            <person name="Mayjonade B."/>
            <person name="Legrand L."/>
            <person name="Gill N."/>
            <person name="Kane N.C."/>
            <person name="Bowers J.E."/>
            <person name="Hubner S."/>
            <person name="Bellec A."/>
            <person name="Berard A."/>
            <person name="Berges H."/>
            <person name="Blanchet N."/>
            <person name="Boniface M.C."/>
            <person name="Brunel D."/>
            <person name="Catrice O."/>
            <person name="Chaidir N."/>
            <person name="Claudel C."/>
            <person name="Donnadieu C."/>
            <person name="Faraut T."/>
            <person name="Fievet G."/>
            <person name="Helmstetter N."/>
            <person name="King M."/>
            <person name="Knapp S.J."/>
            <person name="Lai Z."/>
            <person name="Le Paslier M.C."/>
            <person name="Lippi Y."/>
            <person name="Lorenzon L."/>
            <person name="Mandel J.R."/>
            <person name="Marage G."/>
            <person name="Marchand G."/>
            <person name="Marquand E."/>
            <person name="Bret-Mestries E."/>
            <person name="Morien E."/>
            <person name="Nambeesan S."/>
            <person name="Nguyen T."/>
            <person name="Pegot-Espagnet P."/>
            <person name="Pouilly N."/>
            <person name="Raftis F."/>
            <person name="Sallet E."/>
            <person name="Schiex T."/>
            <person name="Thomas J."/>
            <person name="Vandecasteele C."/>
            <person name="Vares D."/>
            <person name="Vear F."/>
            <person name="Vautrin S."/>
            <person name="Crespi M."/>
            <person name="Mangin B."/>
            <person name="Burke J.M."/>
            <person name="Salse J."/>
            <person name="Munos S."/>
            <person name="Vincourt P."/>
            <person name="Rieseberg L.H."/>
            <person name="Langlade N.B."/>
        </authorList>
    </citation>
    <scope>NUCLEOTIDE SEQUENCE [LARGE SCALE GENOMIC DNA]</scope>
    <source>
        <strain evidence="3">cv. SF193</strain>
        <tissue evidence="1">Leaves</tissue>
    </source>
</reference>
<accession>A0A251V7U2</accession>
<dbReference type="Proteomes" id="UP000215914">
    <property type="component" value="Chromosome 3"/>
</dbReference>
<evidence type="ECO:0000313" key="2">
    <source>
        <dbReference type="EMBL" id="OTG31206.1"/>
    </source>
</evidence>